<feature type="transmembrane region" description="Helical" evidence="1">
    <location>
        <begin position="22"/>
        <end position="48"/>
    </location>
</feature>
<dbReference type="GeneID" id="66078220"/>
<keyword evidence="1" id="KW-1133">Transmembrane helix</keyword>
<dbReference type="KEGG" id="more:E1B28_009144"/>
<evidence type="ECO:0000313" key="2">
    <source>
        <dbReference type="EMBL" id="KAG7092829.1"/>
    </source>
</evidence>
<dbReference type="EMBL" id="CM032185">
    <property type="protein sequence ID" value="KAG7092829.1"/>
    <property type="molecule type" value="Genomic_DNA"/>
</dbReference>
<keyword evidence="1" id="KW-0812">Transmembrane</keyword>
<accession>A0A9P7RZS9</accession>
<organism evidence="2 3">
    <name type="scientific">Marasmius oreades</name>
    <name type="common">fairy-ring Marasmius</name>
    <dbReference type="NCBI Taxonomy" id="181124"/>
    <lineage>
        <taxon>Eukaryota</taxon>
        <taxon>Fungi</taxon>
        <taxon>Dikarya</taxon>
        <taxon>Basidiomycota</taxon>
        <taxon>Agaricomycotina</taxon>
        <taxon>Agaricomycetes</taxon>
        <taxon>Agaricomycetidae</taxon>
        <taxon>Agaricales</taxon>
        <taxon>Marasmiineae</taxon>
        <taxon>Marasmiaceae</taxon>
        <taxon>Marasmius</taxon>
    </lineage>
</organism>
<sequence>MFITGIRGTRMESNVTLVDKGAYILAIGMIISAASNLALTLLAAGRIWWIARGVRSSKTHVLTAVNKIILESGMLYPLTMIVHLSITNAFPDYQIPLDTLNLVVLAAGIAPTLIIVRLRLGVSFSGDGSVTQPPHSSLFLHSILQPTQRSSYFSRLSTVPTVGRHTSVIEGDHVKPLPRAFQAVNVV</sequence>
<proteinExistence type="predicted"/>
<comment type="caution">
    <text evidence="2">The sequence shown here is derived from an EMBL/GenBank/DDBJ whole genome shotgun (WGS) entry which is preliminary data.</text>
</comment>
<dbReference type="OrthoDB" id="3265563at2759"/>
<dbReference type="Proteomes" id="UP001049176">
    <property type="component" value="Chromosome 5"/>
</dbReference>
<keyword evidence="1" id="KW-0472">Membrane</keyword>
<protein>
    <submittedName>
        <fullName evidence="2">Uncharacterized protein</fullName>
    </submittedName>
</protein>
<evidence type="ECO:0000313" key="3">
    <source>
        <dbReference type="Proteomes" id="UP001049176"/>
    </source>
</evidence>
<dbReference type="RefSeq" id="XP_043009299.1">
    <property type="nucleotide sequence ID" value="XM_043154012.1"/>
</dbReference>
<keyword evidence="3" id="KW-1185">Reference proteome</keyword>
<name>A0A9P7RZS9_9AGAR</name>
<dbReference type="AlphaFoldDB" id="A0A9P7RZS9"/>
<gene>
    <name evidence="2" type="ORF">E1B28_009144</name>
</gene>
<evidence type="ECO:0000256" key="1">
    <source>
        <dbReference type="SAM" id="Phobius"/>
    </source>
</evidence>
<reference evidence="2" key="1">
    <citation type="journal article" date="2021" name="Genome Biol. Evol.">
        <title>The assembled and annotated genome of the fairy-ring fungus Marasmius oreades.</title>
        <authorList>
            <person name="Hiltunen M."/>
            <person name="Ament-Velasquez S.L."/>
            <person name="Johannesson H."/>
        </authorList>
    </citation>
    <scope>NUCLEOTIDE SEQUENCE</scope>
    <source>
        <strain evidence="2">03SP1</strain>
    </source>
</reference>